<dbReference type="AlphaFoldDB" id="A0A3A2Z1F2"/>
<comment type="caution">
    <text evidence="2">The sequence shown here is derived from an EMBL/GenBank/DDBJ whole genome shotgun (WGS) entry which is preliminary data.</text>
</comment>
<dbReference type="Proteomes" id="UP000266188">
    <property type="component" value="Unassembled WGS sequence"/>
</dbReference>
<organism evidence="2 3">
    <name type="scientific">Aspergillus sclerotialis</name>
    <dbReference type="NCBI Taxonomy" id="2070753"/>
    <lineage>
        <taxon>Eukaryota</taxon>
        <taxon>Fungi</taxon>
        <taxon>Dikarya</taxon>
        <taxon>Ascomycota</taxon>
        <taxon>Pezizomycotina</taxon>
        <taxon>Eurotiomycetes</taxon>
        <taxon>Eurotiomycetidae</taxon>
        <taxon>Eurotiales</taxon>
        <taxon>Aspergillaceae</taxon>
        <taxon>Aspergillus</taxon>
        <taxon>Aspergillus subgen. Polypaecilum</taxon>
    </lineage>
</organism>
<protein>
    <submittedName>
        <fullName evidence="2">Uncharacterized protein</fullName>
    </submittedName>
</protein>
<proteinExistence type="predicted"/>
<name>A0A3A2Z1F2_9EURO</name>
<sequence length="80" mass="9116">MVTKISRRRQPVETRAAEMSKATKHKRRGKRRSKVPEPGPRMRRERARKRASRPSSDASVMEYLWTTTKGLGLAAQPGQA</sequence>
<keyword evidence="3" id="KW-1185">Reference proteome</keyword>
<gene>
    <name evidence="2" type="ORF">PHISCL_11103</name>
</gene>
<evidence type="ECO:0000313" key="2">
    <source>
        <dbReference type="EMBL" id="RJE16560.1"/>
    </source>
</evidence>
<evidence type="ECO:0000256" key="1">
    <source>
        <dbReference type="SAM" id="MobiDB-lite"/>
    </source>
</evidence>
<feature type="region of interest" description="Disordered" evidence="1">
    <location>
        <begin position="1"/>
        <end position="59"/>
    </location>
</feature>
<dbReference type="EMBL" id="MVGC01003912">
    <property type="protein sequence ID" value="RJE16560.1"/>
    <property type="molecule type" value="Genomic_DNA"/>
</dbReference>
<evidence type="ECO:0000313" key="3">
    <source>
        <dbReference type="Proteomes" id="UP000266188"/>
    </source>
</evidence>
<accession>A0A3A2Z1F2</accession>
<feature type="compositionally biased region" description="Basic residues" evidence="1">
    <location>
        <begin position="22"/>
        <end position="33"/>
    </location>
</feature>
<feature type="compositionally biased region" description="Basic residues" evidence="1">
    <location>
        <begin position="41"/>
        <end position="52"/>
    </location>
</feature>
<reference evidence="3" key="1">
    <citation type="submission" date="2017-02" db="EMBL/GenBank/DDBJ databases">
        <authorList>
            <person name="Tafer H."/>
            <person name="Lopandic K."/>
        </authorList>
    </citation>
    <scope>NUCLEOTIDE SEQUENCE [LARGE SCALE GENOMIC DNA]</scope>
    <source>
        <strain evidence="3">CBS 366.77</strain>
    </source>
</reference>